<evidence type="ECO:0000313" key="2">
    <source>
        <dbReference type="Proteomes" id="UP000612899"/>
    </source>
</evidence>
<evidence type="ECO:0000313" key="1">
    <source>
        <dbReference type="EMBL" id="GIH02082.1"/>
    </source>
</evidence>
<proteinExistence type="predicted"/>
<protein>
    <submittedName>
        <fullName evidence="1">Uncharacterized protein</fullName>
    </submittedName>
</protein>
<sequence>MEEALEDRRRAALMALLCAGISPPPTKAQMVEALAAARRSVASHRSRHQPLDAWLRSEEHGQGMRENAAVLAALEIPELRDEVAARYVQAHPERQVEIDALLEVL</sequence>
<dbReference type="Proteomes" id="UP000612899">
    <property type="component" value="Unassembled WGS sequence"/>
</dbReference>
<accession>A0A8J3VD07</accession>
<comment type="caution">
    <text evidence="1">The sequence shown here is derived from an EMBL/GenBank/DDBJ whole genome shotgun (WGS) entry which is preliminary data.</text>
</comment>
<dbReference type="RefSeq" id="WP_203906024.1">
    <property type="nucleotide sequence ID" value="NZ_BONY01000001.1"/>
</dbReference>
<reference evidence="1" key="1">
    <citation type="submission" date="2021-01" db="EMBL/GenBank/DDBJ databases">
        <title>Whole genome shotgun sequence of Rhizocola hellebori NBRC 109834.</title>
        <authorList>
            <person name="Komaki H."/>
            <person name="Tamura T."/>
        </authorList>
    </citation>
    <scope>NUCLEOTIDE SEQUENCE</scope>
    <source>
        <strain evidence="1">NBRC 109834</strain>
    </source>
</reference>
<dbReference type="EMBL" id="BONY01000001">
    <property type="protein sequence ID" value="GIH02082.1"/>
    <property type="molecule type" value="Genomic_DNA"/>
</dbReference>
<gene>
    <name evidence="1" type="ORF">Rhe02_01490</name>
</gene>
<organism evidence="1 2">
    <name type="scientific">Rhizocola hellebori</name>
    <dbReference type="NCBI Taxonomy" id="1392758"/>
    <lineage>
        <taxon>Bacteria</taxon>
        <taxon>Bacillati</taxon>
        <taxon>Actinomycetota</taxon>
        <taxon>Actinomycetes</taxon>
        <taxon>Micromonosporales</taxon>
        <taxon>Micromonosporaceae</taxon>
        <taxon>Rhizocola</taxon>
    </lineage>
</organism>
<name>A0A8J3VD07_9ACTN</name>
<keyword evidence="2" id="KW-1185">Reference proteome</keyword>
<dbReference type="AlphaFoldDB" id="A0A8J3VD07"/>